<dbReference type="EMBL" id="DVNG01000023">
    <property type="protein sequence ID" value="HIU49703.1"/>
    <property type="molecule type" value="Genomic_DNA"/>
</dbReference>
<feature type="region of interest" description="Disordered" evidence="1">
    <location>
        <begin position="1"/>
        <end position="22"/>
    </location>
</feature>
<comment type="caution">
    <text evidence="2">The sequence shown here is derived from an EMBL/GenBank/DDBJ whole genome shotgun (WGS) entry which is preliminary data.</text>
</comment>
<protein>
    <submittedName>
        <fullName evidence="2">Uncharacterized protein</fullName>
    </submittedName>
</protein>
<sequence>MNQTTKNKEAQVTNKYKSEDAVQRKENLLSKLKKILERSKKKIFKD</sequence>
<dbReference type="Proteomes" id="UP000824118">
    <property type="component" value="Unassembled WGS sequence"/>
</dbReference>
<accession>A0A9D1S7W2</accession>
<reference evidence="2" key="2">
    <citation type="journal article" date="2021" name="PeerJ">
        <title>Extensive microbial diversity within the chicken gut microbiome revealed by metagenomics and culture.</title>
        <authorList>
            <person name="Gilroy R."/>
            <person name="Ravi A."/>
            <person name="Getino M."/>
            <person name="Pursley I."/>
            <person name="Horton D.L."/>
            <person name="Alikhan N.F."/>
            <person name="Baker D."/>
            <person name="Gharbi K."/>
            <person name="Hall N."/>
            <person name="Watson M."/>
            <person name="Adriaenssens E.M."/>
            <person name="Foster-Nyarko E."/>
            <person name="Jarju S."/>
            <person name="Secka A."/>
            <person name="Antonio M."/>
            <person name="Oren A."/>
            <person name="Chaudhuri R.R."/>
            <person name="La Ragione R."/>
            <person name="Hildebrand F."/>
            <person name="Pallen M.J."/>
        </authorList>
    </citation>
    <scope>NUCLEOTIDE SEQUENCE</scope>
    <source>
        <strain evidence="2">ChiGjej1B1-1684</strain>
    </source>
</reference>
<evidence type="ECO:0000313" key="3">
    <source>
        <dbReference type="Proteomes" id="UP000824118"/>
    </source>
</evidence>
<feature type="compositionally biased region" description="Polar residues" evidence="1">
    <location>
        <begin position="1"/>
        <end position="15"/>
    </location>
</feature>
<organism evidence="2 3">
    <name type="scientific">Candidatus Limousia pullorum</name>
    <dbReference type="NCBI Taxonomy" id="2840860"/>
    <lineage>
        <taxon>Bacteria</taxon>
        <taxon>Bacillati</taxon>
        <taxon>Bacillota</taxon>
        <taxon>Clostridia</taxon>
        <taxon>Eubacteriales</taxon>
        <taxon>Oscillospiraceae</taxon>
        <taxon>Oscillospiraceae incertae sedis</taxon>
        <taxon>Candidatus Limousia</taxon>
    </lineage>
</organism>
<gene>
    <name evidence="2" type="ORF">IAD22_01645</name>
</gene>
<reference evidence="2" key="1">
    <citation type="submission" date="2020-10" db="EMBL/GenBank/DDBJ databases">
        <authorList>
            <person name="Gilroy R."/>
        </authorList>
    </citation>
    <scope>NUCLEOTIDE SEQUENCE</scope>
    <source>
        <strain evidence="2">ChiGjej1B1-1684</strain>
    </source>
</reference>
<dbReference type="AlphaFoldDB" id="A0A9D1S7W2"/>
<proteinExistence type="predicted"/>
<name>A0A9D1S7W2_9FIRM</name>
<evidence type="ECO:0000313" key="2">
    <source>
        <dbReference type="EMBL" id="HIU49703.1"/>
    </source>
</evidence>
<evidence type="ECO:0000256" key="1">
    <source>
        <dbReference type="SAM" id="MobiDB-lite"/>
    </source>
</evidence>